<feature type="compositionally biased region" description="Low complexity" evidence="1">
    <location>
        <begin position="15"/>
        <end position="42"/>
    </location>
</feature>
<dbReference type="Proteomes" id="UP001530315">
    <property type="component" value="Unassembled WGS sequence"/>
</dbReference>
<comment type="caution">
    <text evidence="2">The sequence shown here is derived from an EMBL/GenBank/DDBJ whole genome shotgun (WGS) entry which is preliminary data.</text>
</comment>
<evidence type="ECO:0000256" key="1">
    <source>
        <dbReference type="SAM" id="MobiDB-lite"/>
    </source>
</evidence>
<accession>A0ABD3QUP9</accession>
<feature type="region of interest" description="Disordered" evidence="1">
    <location>
        <begin position="151"/>
        <end position="174"/>
    </location>
</feature>
<dbReference type="EMBL" id="JALLAZ020000104">
    <property type="protein sequence ID" value="KAL3803903.1"/>
    <property type="molecule type" value="Genomic_DNA"/>
</dbReference>
<reference evidence="2 3" key="1">
    <citation type="submission" date="2024-10" db="EMBL/GenBank/DDBJ databases">
        <title>Updated reference genomes for cyclostephanoid diatoms.</title>
        <authorList>
            <person name="Roberts W.R."/>
            <person name="Alverson A.J."/>
        </authorList>
    </citation>
    <scope>NUCLEOTIDE SEQUENCE [LARGE SCALE GENOMIC DNA]</scope>
    <source>
        <strain evidence="2 3">AJA276-08</strain>
    </source>
</reference>
<sequence>MALPIKSKRRRQVQPASSSHGRPPASPSSSARIAACRSSSSSVIPLPKTHIRRTPSELQLADEVQRAEYDDVRMYARLVVGMQSQIQRDYYANGGVVHPLSKKSLQGVVRTKQARYDELDGGKQDEDDYYDGGGWKVSCVEEDEKSVDSAWSKRAHWDTHHPPPKSGRNSSLSTRESMISLRVEDNAADDDFVFCLEL</sequence>
<dbReference type="AlphaFoldDB" id="A0ABD3QUP9"/>
<feature type="region of interest" description="Disordered" evidence="1">
    <location>
        <begin position="1"/>
        <end position="47"/>
    </location>
</feature>
<gene>
    <name evidence="2" type="ORF">ACHAW5_010673</name>
</gene>
<name>A0ABD3QUP9_9STRA</name>
<keyword evidence="3" id="KW-1185">Reference proteome</keyword>
<protein>
    <submittedName>
        <fullName evidence="2">Uncharacterized protein</fullName>
    </submittedName>
</protein>
<evidence type="ECO:0000313" key="3">
    <source>
        <dbReference type="Proteomes" id="UP001530315"/>
    </source>
</evidence>
<organism evidence="2 3">
    <name type="scientific">Stephanodiscus triporus</name>
    <dbReference type="NCBI Taxonomy" id="2934178"/>
    <lineage>
        <taxon>Eukaryota</taxon>
        <taxon>Sar</taxon>
        <taxon>Stramenopiles</taxon>
        <taxon>Ochrophyta</taxon>
        <taxon>Bacillariophyta</taxon>
        <taxon>Coscinodiscophyceae</taxon>
        <taxon>Thalassiosirophycidae</taxon>
        <taxon>Stephanodiscales</taxon>
        <taxon>Stephanodiscaceae</taxon>
        <taxon>Stephanodiscus</taxon>
    </lineage>
</organism>
<evidence type="ECO:0000313" key="2">
    <source>
        <dbReference type="EMBL" id="KAL3803903.1"/>
    </source>
</evidence>
<proteinExistence type="predicted"/>
<feature type="compositionally biased region" description="Basic residues" evidence="1">
    <location>
        <begin position="1"/>
        <end position="12"/>
    </location>
</feature>